<dbReference type="GO" id="GO:0008616">
    <property type="term" value="P:tRNA queuosine(34) biosynthetic process"/>
    <property type="evidence" value="ECO:0007669"/>
    <property type="project" value="UniProtKB-UniRule"/>
</dbReference>
<feature type="binding site" evidence="9">
    <location>
        <position position="191"/>
    </location>
    <ligand>
        <name>[4Fe-4S] cluster</name>
        <dbReference type="ChEBI" id="CHEBI:49883"/>
        <label>1</label>
    </ligand>
</feature>
<dbReference type="PROSITE" id="PS00198">
    <property type="entry name" value="4FE4S_FER_1"/>
    <property type="match status" value="1"/>
</dbReference>
<dbReference type="InterPro" id="IPR013542">
    <property type="entry name" value="QueG_DUF1730"/>
</dbReference>
<evidence type="ECO:0000256" key="1">
    <source>
        <dbReference type="ARBA" id="ARBA00022485"/>
    </source>
</evidence>
<keyword evidence="2 9" id="KW-0963">Cytoplasm</keyword>
<sequence length="308" mass="35103">MQSVETHTAYIKAQAADLGFDHCGIARAVQLEDDARRLETWLNKGMHGTMKYMENHFDKRIDPRKLVDNAQSVITLLLNYYPPEQQVPDAPRISKYAYGKDYHEVIKAKLNTLLARMQETIGEVSGRGFVDSAPVLERAWAQRSGLGWLGKNGNLIHKQKGSFFFIATLITDLPLVYDNPVGDYCGSCTKCLDACPTGALVAPGVVDGSRCISYYTIELKELLIPEKMQGQFDNWMFGCDTCQDVCPWNRFSQPNQTLEFTPIPEILNFSSKDWEELTEEEFKRIFKHSPMKRSKFAGIRRNLNFLEK</sequence>
<evidence type="ECO:0000313" key="14">
    <source>
        <dbReference type="Proteomes" id="UP001326715"/>
    </source>
</evidence>
<dbReference type="HAMAP" id="MF_00916">
    <property type="entry name" value="QueG"/>
    <property type="match status" value="1"/>
</dbReference>
<evidence type="ECO:0000256" key="3">
    <source>
        <dbReference type="ARBA" id="ARBA00022694"/>
    </source>
</evidence>
<reference evidence="12 14" key="2">
    <citation type="submission" date="2023-11" db="EMBL/GenBank/DDBJ databases">
        <title>MicrobeMod: A computational toolkit for identifying prokaryotic methylation and restriction-modification with nanopore sequencing.</title>
        <authorList>
            <person name="Crits-Christoph A."/>
            <person name="Kang S.C."/>
            <person name="Lee H."/>
            <person name="Ostrov N."/>
        </authorList>
    </citation>
    <scope>NUCLEOTIDE SEQUENCE [LARGE SCALE GENOMIC DNA]</scope>
    <source>
        <strain evidence="12 14">ATCC 23090</strain>
    </source>
</reference>
<evidence type="ECO:0000256" key="7">
    <source>
        <dbReference type="ARBA" id="ARBA00023004"/>
    </source>
</evidence>
<evidence type="ECO:0000259" key="10">
    <source>
        <dbReference type="PROSITE" id="PS51379"/>
    </source>
</evidence>
<dbReference type="Pfam" id="PF08331">
    <property type="entry name" value="QueG_DUF1730"/>
    <property type="match status" value="1"/>
</dbReference>
<feature type="binding site" evidence="9">
    <location>
        <position position="242"/>
    </location>
    <ligand>
        <name>[4Fe-4S] cluster</name>
        <dbReference type="ChEBI" id="CHEBI:49883"/>
        <label>2</label>
    </ligand>
</feature>
<reference evidence="11 13" key="1">
    <citation type="submission" date="2016-11" db="EMBL/GenBank/DDBJ databases">
        <authorList>
            <person name="Jaros S."/>
            <person name="Januszkiewicz K."/>
            <person name="Wedrychowicz H."/>
        </authorList>
    </citation>
    <scope>NUCLEOTIDE SEQUENCE [LARGE SCALE GENOMIC DNA]</scope>
    <source>
        <strain evidence="11 13">DSM 784</strain>
    </source>
</reference>
<dbReference type="RefSeq" id="WP_072357823.1">
    <property type="nucleotide sequence ID" value="NZ_CBHWAX010000026.1"/>
</dbReference>
<dbReference type="PANTHER" id="PTHR30002:SF4">
    <property type="entry name" value="EPOXYQUEUOSINE REDUCTASE"/>
    <property type="match status" value="1"/>
</dbReference>
<dbReference type="Proteomes" id="UP001326715">
    <property type="component" value="Chromosome"/>
</dbReference>
<keyword evidence="1 9" id="KW-0004">4Fe-4S</keyword>
<feature type="binding site" evidence="9">
    <location>
        <position position="211"/>
    </location>
    <ligand>
        <name>[4Fe-4S] cluster</name>
        <dbReference type="ChEBI" id="CHEBI:49883"/>
        <label>2</label>
    </ligand>
</feature>
<accession>A0A1K1ND40</accession>
<feature type="binding site" evidence="9">
    <location>
        <position position="188"/>
    </location>
    <ligand>
        <name>[4Fe-4S] cluster</name>
        <dbReference type="ChEBI" id="CHEBI:49883"/>
        <label>1</label>
    </ligand>
</feature>
<dbReference type="EMBL" id="CP140154">
    <property type="protein sequence ID" value="WQG91054.1"/>
    <property type="molecule type" value="Genomic_DNA"/>
</dbReference>
<dbReference type="InterPro" id="IPR017900">
    <property type="entry name" value="4Fe4S_Fe_S_CS"/>
</dbReference>
<dbReference type="OrthoDB" id="9784571at2"/>
<dbReference type="InterPro" id="IPR004453">
    <property type="entry name" value="QueG"/>
</dbReference>
<evidence type="ECO:0000313" key="13">
    <source>
        <dbReference type="Proteomes" id="UP000183788"/>
    </source>
</evidence>
<comment type="caution">
    <text evidence="9">Lacks conserved residue(s) required for the propagation of feature annotation.</text>
</comment>
<feature type="binding site" evidence="9">
    <location>
        <position position="155"/>
    </location>
    <ligand>
        <name>cob(II)alamin</name>
        <dbReference type="ChEBI" id="CHEBI:16304"/>
    </ligand>
</feature>
<dbReference type="EC" id="1.17.99.6" evidence="9"/>
<dbReference type="InterPro" id="IPR017896">
    <property type="entry name" value="4Fe4S_Fe-S-bd"/>
</dbReference>
<evidence type="ECO:0000256" key="9">
    <source>
        <dbReference type="HAMAP-Rule" id="MF_00916"/>
    </source>
</evidence>
<keyword evidence="4 9" id="KW-0479">Metal-binding</keyword>
<feature type="binding site" evidence="9">
    <location>
        <position position="220"/>
    </location>
    <ligand>
        <name>tRNA</name>
        <dbReference type="ChEBI" id="CHEBI:17843"/>
    </ligand>
</feature>
<evidence type="ECO:0000256" key="8">
    <source>
        <dbReference type="ARBA" id="ARBA00023014"/>
    </source>
</evidence>
<evidence type="ECO:0000256" key="4">
    <source>
        <dbReference type="ARBA" id="ARBA00022723"/>
    </source>
</evidence>
<dbReference type="NCBIfam" id="TIGR00276">
    <property type="entry name" value="tRNA epoxyqueuosine(34) reductase QueG"/>
    <property type="match status" value="1"/>
</dbReference>
<dbReference type="PANTHER" id="PTHR30002">
    <property type="entry name" value="EPOXYQUEUOSINE REDUCTASE"/>
    <property type="match status" value="1"/>
</dbReference>
<feature type="binding site" evidence="9">
    <location>
        <position position="60"/>
    </location>
    <ligand>
        <name>cob(II)alamin</name>
        <dbReference type="ChEBI" id="CHEBI:16304"/>
    </ligand>
</feature>
<feature type="binding site" evidence="9">
    <location>
        <position position="166"/>
    </location>
    <ligand>
        <name>cob(II)alamin</name>
        <dbReference type="ChEBI" id="CHEBI:16304"/>
    </ligand>
</feature>
<dbReference type="STRING" id="1004.SAMN05661012_01208"/>
<dbReference type="Proteomes" id="UP000183788">
    <property type="component" value="Unassembled WGS sequence"/>
</dbReference>
<proteinExistence type="inferred from homology"/>
<comment type="similarity">
    <text evidence="9">Belongs to the QueG family.</text>
</comment>
<comment type="subcellular location">
    <subcellularLocation>
        <location evidence="9">Cytoplasm</location>
    </subcellularLocation>
</comment>
<keyword evidence="8 9" id="KW-0411">Iron-sulfur</keyword>
<evidence type="ECO:0000256" key="6">
    <source>
        <dbReference type="ARBA" id="ARBA00023002"/>
    </source>
</evidence>
<protein>
    <recommendedName>
        <fullName evidence="9">Epoxyqueuosine reductase</fullName>
        <ecNumber evidence="9">1.17.99.6</ecNumber>
    </recommendedName>
    <alternativeName>
        <fullName evidence="9">Queuosine biosynthesis protein QueG</fullName>
    </alternativeName>
</protein>
<evidence type="ECO:0000256" key="5">
    <source>
        <dbReference type="ARBA" id="ARBA00022785"/>
    </source>
</evidence>
<keyword evidence="7 9" id="KW-0408">Iron</keyword>
<evidence type="ECO:0000313" key="11">
    <source>
        <dbReference type="EMBL" id="SFW33236.1"/>
    </source>
</evidence>
<keyword evidence="6 9" id="KW-0560">Oxidoreductase</keyword>
<dbReference type="AlphaFoldDB" id="A0A1K1ND40"/>
<feature type="binding site" evidence="9">
    <location>
        <position position="195"/>
    </location>
    <ligand>
        <name>[4Fe-4S] cluster</name>
        <dbReference type="ChEBI" id="CHEBI:49883"/>
        <label>2</label>
    </ligand>
</feature>
<comment type="function">
    <text evidence="9">Catalyzes the conversion of epoxyqueuosine (oQ) to queuosine (Q), which is a hypermodified base found in the wobble positions of tRNA(Asp), tRNA(Asn), tRNA(His) and tRNA(Tyr).</text>
</comment>
<keyword evidence="5 9" id="KW-0671">Queuosine biosynthesis</keyword>
<feature type="binding site" evidence="9">
    <location>
        <begin position="239"/>
        <end position="240"/>
    </location>
    <ligand>
        <name>cob(II)alamin</name>
        <dbReference type="ChEBI" id="CHEBI:16304"/>
    </ligand>
</feature>
<comment type="cofactor">
    <cofactor evidence="9">
        <name>[4Fe-4S] cluster</name>
        <dbReference type="ChEBI" id="CHEBI:49883"/>
    </cofactor>
    <text evidence="9">Binds 2 [4Fe-4S] clusters per monomer.</text>
</comment>
<feature type="binding site" evidence="9">
    <location>
        <position position="246"/>
    </location>
    <ligand>
        <name>[4Fe-4S] cluster</name>
        <dbReference type="ChEBI" id="CHEBI:49883"/>
        <label>1</label>
    </ligand>
</feature>
<feature type="binding site" evidence="9">
    <location>
        <position position="213"/>
    </location>
    <ligand>
        <name>cob(II)alamin</name>
        <dbReference type="ChEBI" id="CHEBI:16304"/>
    </ligand>
</feature>
<feature type="binding site" evidence="9">
    <location>
        <position position="131"/>
    </location>
    <ligand>
        <name>cob(II)alamin</name>
        <dbReference type="ChEBI" id="CHEBI:16304"/>
    </ligand>
</feature>
<feature type="domain" description="4Fe-4S ferredoxin-type" evidence="10">
    <location>
        <begin position="173"/>
        <end position="205"/>
    </location>
</feature>
<keyword evidence="9" id="KW-0170">Cobalt</keyword>
<organism evidence="11 13">
    <name type="scientific">Chitinophaga sancti</name>
    <dbReference type="NCBI Taxonomy" id="1004"/>
    <lineage>
        <taxon>Bacteria</taxon>
        <taxon>Pseudomonadati</taxon>
        <taxon>Bacteroidota</taxon>
        <taxon>Chitinophagia</taxon>
        <taxon>Chitinophagales</taxon>
        <taxon>Chitinophagaceae</taxon>
        <taxon>Chitinophaga</taxon>
    </lineage>
</organism>
<keyword evidence="9" id="KW-0846">Cobalamin</keyword>
<feature type="binding site" evidence="9">
    <location>
        <position position="239"/>
    </location>
    <ligand>
        <name>[4Fe-4S] cluster</name>
        <dbReference type="ChEBI" id="CHEBI:49883"/>
        <label>2</label>
    </ligand>
</feature>
<evidence type="ECO:0000313" key="12">
    <source>
        <dbReference type="EMBL" id="WQG91054.1"/>
    </source>
</evidence>
<gene>
    <name evidence="9 12" type="primary">queG</name>
    <name evidence="11" type="ORF">SAMN05661012_01208</name>
    <name evidence="12" type="ORF">SR876_06060</name>
</gene>
<comment type="pathway">
    <text evidence="9">tRNA modification; tRNA-queuosine biosynthesis.</text>
</comment>
<feature type="active site" description="Proton donor" evidence="9">
    <location>
        <position position="131"/>
    </location>
</feature>
<feature type="binding site" evidence="9">
    <location>
        <position position="152"/>
    </location>
    <ligand>
        <name>cob(II)alamin</name>
        <dbReference type="ChEBI" id="CHEBI:16304"/>
    </ligand>
</feature>
<dbReference type="GO" id="GO:0052693">
    <property type="term" value="F:epoxyqueuosine reductase activity"/>
    <property type="evidence" value="ECO:0007669"/>
    <property type="project" value="UniProtKB-UniRule"/>
</dbReference>
<name>A0A1K1ND40_9BACT</name>
<dbReference type="Gene3D" id="3.30.70.20">
    <property type="match status" value="1"/>
</dbReference>
<comment type="cofactor">
    <cofactor evidence="9">
        <name>cob(II)alamin</name>
        <dbReference type="ChEBI" id="CHEBI:16304"/>
    </cofactor>
</comment>
<dbReference type="Pfam" id="PF13484">
    <property type="entry name" value="Fer4_16"/>
    <property type="match status" value="1"/>
</dbReference>
<dbReference type="PROSITE" id="PS51379">
    <property type="entry name" value="4FE4S_FER_2"/>
    <property type="match status" value="1"/>
</dbReference>
<dbReference type="EMBL" id="FPIZ01000003">
    <property type="protein sequence ID" value="SFW33236.1"/>
    <property type="molecule type" value="Genomic_DNA"/>
</dbReference>
<keyword evidence="3 9" id="KW-0819">tRNA processing</keyword>
<dbReference type="GO" id="GO:0051539">
    <property type="term" value="F:4 iron, 4 sulfur cluster binding"/>
    <property type="evidence" value="ECO:0007669"/>
    <property type="project" value="UniProtKB-KW"/>
</dbReference>
<feature type="binding site" evidence="9">
    <location>
        <position position="185"/>
    </location>
    <ligand>
        <name>[4Fe-4S] cluster</name>
        <dbReference type="ChEBI" id="CHEBI:49883"/>
        <label>1</label>
    </ligand>
</feature>
<comment type="subunit">
    <text evidence="9">Monomer.</text>
</comment>
<dbReference type="GO" id="GO:0031419">
    <property type="term" value="F:cobalamin binding"/>
    <property type="evidence" value="ECO:0007669"/>
    <property type="project" value="UniProtKB-KW"/>
</dbReference>
<dbReference type="SUPFAM" id="SSF46548">
    <property type="entry name" value="alpha-helical ferredoxin"/>
    <property type="match status" value="1"/>
</dbReference>
<dbReference type="GO" id="GO:0046872">
    <property type="term" value="F:metal ion binding"/>
    <property type="evidence" value="ECO:0007669"/>
    <property type="project" value="UniProtKB-KW"/>
</dbReference>
<comment type="catalytic activity">
    <reaction evidence="9">
        <text>epoxyqueuosine(34) in tRNA + AH2 = queuosine(34) in tRNA + A + H2O</text>
        <dbReference type="Rhea" id="RHEA:32159"/>
        <dbReference type="Rhea" id="RHEA-COMP:18571"/>
        <dbReference type="Rhea" id="RHEA-COMP:18582"/>
        <dbReference type="ChEBI" id="CHEBI:13193"/>
        <dbReference type="ChEBI" id="CHEBI:15377"/>
        <dbReference type="ChEBI" id="CHEBI:17499"/>
        <dbReference type="ChEBI" id="CHEBI:194431"/>
        <dbReference type="ChEBI" id="CHEBI:194443"/>
        <dbReference type="EC" id="1.17.99.6"/>
    </reaction>
</comment>
<dbReference type="UniPathway" id="UPA00392"/>
<dbReference type="GO" id="GO:0005737">
    <property type="term" value="C:cytoplasm"/>
    <property type="evidence" value="ECO:0007669"/>
    <property type="project" value="UniProtKB-SubCell"/>
</dbReference>
<evidence type="ECO:0000256" key="2">
    <source>
        <dbReference type="ARBA" id="ARBA00022490"/>
    </source>
</evidence>
<keyword evidence="14" id="KW-1185">Reference proteome</keyword>